<accession>A0A6A3NLW6</accession>
<dbReference type="PANTHER" id="PTHR33064:SF37">
    <property type="entry name" value="RIBONUCLEASE H"/>
    <property type="match status" value="1"/>
</dbReference>
<dbReference type="Proteomes" id="UP000429607">
    <property type="component" value="Unassembled WGS sequence"/>
</dbReference>
<gene>
    <name evidence="2" type="ORF">PR001_g6128</name>
</gene>
<dbReference type="InterPro" id="IPR051320">
    <property type="entry name" value="Viral_Replic_Matur_Polypro"/>
</dbReference>
<reference evidence="2 3" key="1">
    <citation type="submission" date="2018-09" db="EMBL/GenBank/DDBJ databases">
        <title>Genomic investigation of the strawberry pathogen Phytophthora fragariae indicates pathogenicity is determined by transcriptional variation in three key races.</title>
        <authorList>
            <person name="Adams T.M."/>
            <person name="Armitage A.D."/>
            <person name="Sobczyk M.K."/>
            <person name="Bates H.J."/>
            <person name="Dunwell J.M."/>
            <person name="Nellist C.F."/>
            <person name="Harrison R.J."/>
        </authorList>
    </citation>
    <scope>NUCLEOTIDE SEQUENCE [LARGE SCALE GENOMIC DNA]</scope>
    <source>
        <strain evidence="2 3">SCRP249</strain>
    </source>
</reference>
<dbReference type="SUPFAM" id="SSF56672">
    <property type="entry name" value="DNA/RNA polymerases"/>
    <property type="match status" value="1"/>
</dbReference>
<protein>
    <recommendedName>
        <fullName evidence="4">Reverse transcriptase domain-containing protein</fullName>
    </recommendedName>
</protein>
<dbReference type="AlphaFoldDB" id="A0A6A3NLW6"/>
<evidence type="ECO:0008006" key="4">
    <source>
        <dbReference type="Google" id="ProtNLM"/>
    </source>
</evidence>
<feature type="compositionally biased region" description="Polar residues" evidence="1">
    <location>
        <begin position="134"/>
        <end position="144"/>
    </location>
</feature>
<dbReference type="PANTHER" id="PTHR33064">
    <property type="entry name" value="POL PROTEIN"/>
    <property type="match status" value="1"/>
</dbReference>
<evidence type="ECO:0000313" key="2">
    <source>
        <dbReference type="EMBL" id="KAE9042609.1"/>
    </source>
</evidence>
<feature type="region of interest" description="Disordered" evidence="1">
    <location>
        <begin position="119"/>
        <end position="144"/>
    </location>
</feature>
<dbReference type="InterPro" id="IPR043128">
    <property type="entry name" value="Rev_trsase/Diguanyl_cyclase"/>
</dbReference>
<comment type="caution">
    <text evidence="2">The sequence shown here is derived from an EMBL/GenBank/DDBJ whole genome shotgun (WGS) entry which is preliminary data.</text>
</comment>
<evidence type="ECO:0000256" key="1">
    <source>
        <dbReference type="SAM" id="MobiDB-lite"/>
    </source>
</evidence>
<dbReference type="EMBL" id="QXFV01000283">
    <property type="protein sequence ID" value="KAE9042609.1"/>
    <property type="molecule type" value="Genomic_DNA"/>
</dbReference>
<proteinExistence type="predicted"/>
<sequence length="144" mass="16048">MVLERLSNAGLSLKAKKYSFATEQQEYLGHKLDEKRVRPMASLVESVVNFPVPKNTVDIKSFVHMVGYYRRFVPNFTEKAAPLTRLLLVAVDYATRCAVPSSSLGVIAERVLRDLIEEDTAKESAGPDAERTEGVTTWSSQGEQ</sequence>
<dbReference type="Gene3D" id="3.30.70.270">
    <property type="match status" value="2"/>
</dbReference>
<organism evidence="2 3">
    <name type="scientific">Phytophthora rubi</name>
    <dbReference type="NCBI Taxonomy" id="129364"/>
    <lineage>
        <taxon>Eukaryota</taxon>
        <taxon>Sar</taxon>
        <taxon>Stramenopiles</taxon>
        <taxon>Oomycota</taxon>
        <taxon>Peronosporomycetes</taxon>
        <taxon>Peronosporales</taxon>
        <taxon>Peronosporaceae</taxon>
        <taxon>Phytophthora</taxon>
    </lineage>
</organism>
<evidence type="ECO:0000313" key="3">
    <source>
        <dbReference type="Proteomes" id="UP000429607"/>
    </source>
</evidence>
<name>A0A6A3NLW6_9STRA</name>
<dbReference type="InterPro" id="IPR043502">
    <property type="entry name" value="DNA/RNA_pol_sf"/>
</dbReference>